<feature type="transmembrane region" description="Helical" evidence="1">
    <location>
        <begin position="16"/>
        <end position="35"/>
    </location>
</feature>
<evidence type="ECO:0000313" key="3">
    <source>
        <dbReference type="Proteomes" id="UP001165190"/>
    </source>
</evidence>
<keyword evidence="1" id="KW-0812">Transmembrane</keyword>
<protein>
    <submittedName>
        <fullName evidence="2">Uncharacterized protein</fullName>
    </submittedName>
</protein>
<name>A0A9W7LKQ5_HIBTR</name>
<organism evidence="2 3">
    <name type="scientific">Hibiscus trionum</name>
    <name type="common">Flower of an hour</name>
    <dbReference type="NCBI Taxonomy" id="183268"/>
    <lineage>
        <taxon>Eukaryota</taxon>
        <taxon>Viridiplantae</taxon>
        <taxon>Streptophyta</taxon>
        <taxon>Embryophyta</taxon>
        <taxon>Tracheophyta</taxon>
        <taxon>Spermatophyta</taxon>
        <taxon>Magnoliopsida</taxon>
        <taxon>eudicotyledons</taxon>
        <taxon>Gunneridae</taxon>
        <taxon>Pentapetalae</taxon>
        <taxon>rosids</taxon>
        <taxon>malvids</taxon>
        <taxon>Malvales</taxon>
        <taxon>Malvaceae</taxon>
        <taxon>Malvoideae</taxon>
        <taxon>Hibiscus</taxon>
    </lineage>
</organism>
<keyword evidence="3" id="KW-1185">Reference proteome</keyword>
<gene>
    <name evidence="2" type="ORF">HRI_000431900</name>
</gene>
<dbReference type="OrthoDB" id="10404426at2759"/>
<reference evidence="2" key="1">
    <citation type="submission" date="2023-05" db="EMBL/GenBank/DDBJ databases">
        <title>Genome and transcriptome analyses reveal genes involved in the formation of fine ridges on petal epidermal cells in Hibiscus trionum.</title>
        <authorList>
            <person name="Koshimizu S."/>
            <person name="Masuda S."/>
            <person name="Ishii T."/>
            <person name="Shirasu K."/>
            <person name="Hoshino A."/>
            <person name="Arita M."/>
        </authorList>
    </citation>
    <scope>NUCLEOTIDE SEQUENCE</scope>
    <source>
        <strain evidence="2">Hamamatsu line</strain>
    </source>
</reference>
<keyword evidence="1" id="KW-0472">Membrane</keyword>
<sequence length="125" mass="13711">MDSPPKSNTLNPNLCFFFLFLSTNLLTLFLSSSLYSSCSLRSLTSIAAFPATDDRASFSGQLTSQSDELLTFVSQQSLPLGFNVNFGSDTIYSPVGRACTLFPDELRCYMSYNVNGSFPDDELLA</sequence>
<dbReference type="AlphaFoldDB" id="A0A9W7LKQ5"/>
<comment type="caution">
    <text evidence="2">The sequence shown here is derived from an EMBL/GenBank/DDBJ whole genome shotgun (WGS) entry which is preliminary data.</text>
</comment>
<accession>A0A9W7LKQ5</accession>
<dbReference type="Proteomes" id="UP001165190">
    <property type="component" value="Unassembled WGS sequence"/>
</dbReference>
<proteinExistence type="predicted"/>
<evidence type="ECO:0000256" key="1">
    <source>
        <dbReference type="SAM" id="Phobius"/>
    </source>
</evidence>
<dbReference type="EMBL" id="BSYR01000005">
    <property type="protein sequence ID" value="GMI67626.1"/>
    <property type="molecule type" value="Genomic_DNA"/>
</dbReference>
<keyword evidence="1" id="KW-1133">Transmembrane helix</keyword>
<evidence type="ECO:0000313" key="2">
    <source>
        <dbReference type="EMBL" id="GMI67626.1"/>
    </source>
</evidence>